<feature type="compositionally biased region" description="Polar residues" evidence="1">
    <location>
        <begin position="225"/>
        <end position="248"/>
    </location>
</feature>
<feature type="compositionally biased region" description="Low complexity" evidence="1">
    <location>
        <begin position="32"/>
        <end position="42"/>
    </location>
</feature>
<proteinExistence type="predicted"/>
<dbReference type="EMBL" id="JAMKOV010000001">
    <property type="protein sequence ID" value="KAI8044871.1"/>
    <property type="molecule type" value="Genomic_DNA"/>
</dbReference>
<feature type="region of interest" description="Disordered" evidence="1">
    <location>
        <begin position="460"/>
        <end position="493"/>
    </location>
</feature>
<gene>
    <name evidence="2" type="ORF">M5D96_001046</name>
</gene>
<dbReference type="AlphaFoldDB" id="A0A9Q0BUP2"/>
<feature type="compositionally biased region" description="Basic residues" evidence="1">
    <location>
        <begin position="103"/>
        <end position="117"/>
    </location>
</feature>
<evidence type="ECO:0000313" key="3">
    <source>
        <dbReference type="Proteomes" id="UP001059596"/>
    </source>
</evidence>
<organism evidence="2 3">
    <name type="scientific">Drosophila gunungcola</name>
    <name type="common">fruit fly</name>
    <dbReference type="NCBI Taxonomy" id="103775"/>
    <lineage>
        <taxon>Eukaryota</taxon>
        <taxon>Metazoa</taxon>
        <taxon>Ecdysozoa</taxon>
        <taxon>Arthropoda</taxon>
        <taxon>Hexapoda</taxon>
        <taxon>Insecta</taxon>
        <taxon>Pterygota</taxon>
        <taxon>Neoptera</taxon>
        <taxon>Endopterygota</taxon>
        <taxon>Diptera</taxon>
        <taxon>Brachycera</taxon>
        <taxon>Muscomorpha</taxon>
        <taxon>Ephydroidea</taxon>
        <taxon>Drosophilidae</taxon>
        <taxon>Drosophila</taxon>
        <taxon>Sophophora</taxon>
    </lineage>
</organism>
<evidence type="ECO:0000256" key="1">
    <source>
        <dbReference type="SAM" id="MobiDB-lite"/>
    </source>
</evidence>
<feature type="region of interest" description="Disordered" evidence="1">
    <location>
        <begin position="32"/>
        <end position="178"/>
    </location>
</feature>
<feature type="region of interest" description="Disordered" evidence="1">
    <location>
        <begin position="555"/>
        <end position="575"/>
    </location>
</feature>
<name>A0A9Q0BUP2_9MUSC</name>
<feature type="compositionally biased region" description="Polar residues" evidence="1">
    <location>
        <begin position="466"/>
        <end position="477"/>
    </location>
</feature>
<feature type="compositionally biased region" description="Basic and acidic residues" evidence="1">
    <location>
        <begin position="529"/>
        <end position="543"/>
    </location>
</feature>
<keyword evidence="3" id="KW-1185">Reference proteome</keyword>
<feature type="compositionally biased region" description="Low complexity" evidence="1">
    <location>
        <begin position="560"/>
        <end position="570"/>
    </location>
</feature>
<feature type="region of interest" description="Disordered" evidence="1">
    <location>
        <begin position="260"/>
        <end position="292"/>
    </location>
</feature>
<feature type="compositionally biased region" description="Gly residues" evidence="1">
    <location>
        <begin position="60"/>
        <end position="77"/>
    </location>
</feature>
<reference evidence="2" key="1">
    <citation type="journal article" date="2023" name="Genome Biol. Evol.">
        <title>Long-read-based Genome Assembly of Drosophila gunungcola Reveals Fewer Chemosensory Genes in Flower-breeding Species.</title>
        <authorList>
            <person name="Negi A."/>
            <person name="Liao B.Y."/>
            <person name="Yeh S.D."/>
        </authorList>
    </citation>
    <scope>NUCLEOTIDE SEQUENCE</scope>
    <source>
        <strain evidence="2">Sukarami</strain>
    </source>
</reference>
<feature type="region of interest" description="Disordered" evidence="1">
    <location>
        <begin position="219"/>
        <end position="248"/>
    </location>
</feature>
<feature type="region of interest" description="Disordered" evidence="1">
    <location>
        <begin position="529"/>
        <end position="548"/>
    </location>
</feature>
<comment type="caution">
    <text evidence="2">The sequence shown here is derived from an EMBL/GenBank/DDBJ whole genome shotgun (WGS) entry which is preliminary data.</text>
</comment>
<sequence>MHGITHLYRQHAVEKQLSGGESWSRQIYPGYSSSADASSQGSRLYSVDSSSSSSSNSNNSGGGAGGAAAGENLGGVTGSAYAQWQSDRHSLPQAVPDAPRSLANHHYRNSPTHHAHHQQQPTSGSLKRTPSSKRSFLERSHSPAIYGSMRRSAAPDFGSPPSTAPVGGGGYFPHDLDDIYESQGDHQYFTHTGASGQQQQRPTAISIFHRVSAAHTSLDDYTLPGESSRQSMNSTDSGTSSGPFSRQRFDNSSFVKSISIEEQEQQHSPHKEGHSKHGKHHHHHHHHHHSIHELVKHFGKKMHLWPRKHHDAQSVCTSPQNDPQENFRTRSKSLDVNTLSRPNRILDDCGATYKIFDRIVKEGAHMRRASADLEKRRASVGAAGRGLRGDGTLDPHHAAILFRDSRGCLLFESGFFMYRRRYSAFESSTPRVGVLPSPPPQHVIAPKTPPKLSVHFDPNLPKDNDSNNNLCSENANAKNGRKARSLSNSPQYHRKKRYGHLPSLMANNGPTASSNYQLLNSSNLRDLVDGQRHSQHVSRRDDNNGSMQQTLVYERRRVSSAHSSPSPSHHSPVHQCLLMRRRSDYSVEQIEQWKRQQQLLPRSGRKISHYYL</sequence>
<accession>A0A9Q0BUP2</accession>
<feature type="compositionally biased region" description="Low complexity" evidence="1">
    <location>
        <begin position="49"/>
        <end position="59"/>
    </location>
</feature>
<evidence type="ECO:0000313" key="2">
    <source>
        <dbReference type="EMBL" id="KAI8044871.1"/>
    </source>
</evidence>
<protein>
    <submittedName>
        <fullName evidence="2">Uncharacterized protein</fullName>
    </submittedName>
</protein>
<feature type="compositionally biased region" description="Basic residues" evidence="1">
    <location>
        <begin position="273"/>
        <end position="290"/>
    </location>
</feature>
<dbReference type="Proteomes" id="UP001059596">
    <property type="component" value="Chromosome 3R"/>
</dbReference>
<feature type="compositionally biased region" description="Polar residues" evidence="1">
    <location>
        <begin position="121"/>
        <end position="134"/>
    </location>
</feature>